<dbReference type="SUPFAM" id="SSF48452">
    <property type="entry name" value="TPR-like"/>
    <property type="match status" value="1"/>
</dbReference>
<feature type="non-terminal residue" evidence="1">
    <location>
        <position position="1"/>
    </location>
</feature>
<organism evidence="1">
    <name type="scientific">marine sediment metagenome</name>
    <dbReference type="NCBI Taxonomy" id="412755"/>
    <lineage>
        <taxon>unclassified sequences</taxon>
        <taxon>metagenomes</taxon>
        <taxon>ecological metagenomes</taxon>
    </lineage>
</organism>
<dbReference type="EMBL" id="BARS01016032">
    <property type="protein sequence ID" value="GAF97057.1"/>
    <property type="molecule type" value="Genomic_DNA"/>
</dbReference>
<evidence type="ECO:0000313" key="1">
    <source>
        <dbReference type="EMBL" id="GAF97057.1"/>
    </source>
</evidence>
<dbReference type="AlphaFoldDB" id="X0U9N2"/>
<accession>X0U9N2</accession>
<reference evidence="1" key="1">
    <citation type="journal article" date="2014" name="Front. Microbiol.">
        <title>High frequency of phylogenetically diverse reductive dehalogenase-homologous genes in deep subseafloor sedimentary metagenomes.</title>
        <authorList>
            <person name="Kawai M."/>
            <person name="Futagami T."/>
            <person name="Toyoda A."/>
            <person name="Takaki Y."/>
            <person name="Nishi S."/>
            <person name="Hori S."/>
            <person name="Arai W."/>
            <person name="Tsubouchi T."/>
            <person name="Morono Y."/>
            <person name="Uchiyama I."/>
            <person name="Ito T."/>
            <person name="Fujiyama A."/>
            <person name="Inagaki F."/>
            <person name="Takami H."/>
        </authorList>
    </citation>
    <scope>NUCLEOTIDE SEQUENCE</scope>
    <source>
        <strain evidence="1">Expedition CK06-06</strain>
    </source>
</reference>
<name>X0U9N2_9ZZZZ</name>
<sequence>RASRYQEAIAVAEKVVELTRKAPIYLAWLGWIYGAGRERDSARNVLRELMERSKKEYISPLFISWILSELTEEGDAFEWLEKAFKERSPFIAFWRLPVFDSLSSDPRFKALLKKIGLDK</sequence>
<evidence type="ECO:0008006" key="2">
    <source>
        <dbReference type="Google" id="ProtNLM"/>
    </source>
</evidence>
<protein>
    <recommendedName>
        <fullName evidence="2">Tetratricopeptide repeat protein</fullName>
    </recommendedName>
</protein>
<gene>
    <name evidence="1" type="ORF">S01H1_26448</name>
</gene>
<comment type="caution">
    <text evidence="1">The sequence shown here is derived from an EMBL/GenBank/DDBJ whole genome shotgun (WGS) entry which is preliminary data.</text>
</comment>
<proteinExistence type="predicted"/>
<dbReference type="Gene3D" id="1.25.40.10">
    <property type="entry name" value="Tetratricopeptide repeat domain"/>
    <property type="match status" value="1"/>
</dbReference>
<dbReference type="InterPro" id="IPR011990">
    <property type="entry name" value="TPR-like_helical_dom_sf"/>
</dbReference>